<dbReference type="Gene3D" id="3.80.10.10">
    <property type="entry name" value="Ribonuclease Inhibitor"/>
    <property type="match status" value="1"/>
</dbReference>
<reference evidence="1 2" key="1">
    <citation type="journal article" date="2011" name="Science">
        <title>The Selaginella genome identifies genetic changes associated with the evolution of vascular plants.</title>
        <authorList>
            <person name="Banks J.A."/>
            <person name="Nishiyama T."/>
            <person name="Hasebe M."/>
            <person name="Bowman J.L."/>
            <person name="Gribskov M."/>
            <person name="dePamphilis C."/>
            <person name="Albert V.A."/>
            <person name="Aono N."/>
            <person name="Aoyama T."/>
            <person name="Ambrose B.A."/>
            <person name="Ashton N.W."/>
            <person name="Axtell M.J."/>
            <person name="Barker E."/>
            <person name="Barker M.S."/>
            <person name="Bennetzen J.L."/>
            <person name="Bonawitz N.D."/>
            <person name="Chapple C."/>
            <person name="Cheng C."/>
            <person name="Correa L.G."/>
            <person name="Dacre M."/>
            <person name="DeBarry J."/>
            <person name="Dreyer I."/>
            <person name="Elias M."/>
            <person name="Engstrom E.M."/>
            <person name="Estelle M."/>
            <person name="Feng L."/>
            <person name="Finet C."/>
            <person name="Floyd S.K."/>
            <person name="Frommer W.B."/>
            <person name="Fujita T."/>
            <person name="Gramzow L."/>
            <person name="Gutensohn M."/>
            <person name="Harholt J."/>
            <person name="Hattori M."/>
            <person name="Heyl A."/>
            <person name="Hirai T."/>
            <person name="Hiwatashi Y."/>
            <person name="Ishikawa M."/>
            <person name="Iwata M."/>
            <person name="Karol K.G."/>
            <person name="Koehler B."/>
            <person name="Kolukisaoglu U."/>
            <person name="Kubo M."/>
            <person name="Kurata T."/>
            <person name="Lalonde S."/>
            <person name="Li K."/>
            <person name="Li Y."/>
            <person name="Litt A."/>
            <person name="Lyons E."/>
            <person name="Manning G."/>
            <person name="Maruyama T."/>
            <person name="Michael T.P."/>
            <person name="Mikami K."/>
            <person name="Miyazaki S."/>
            <person name="Morinaga S."/>
            <person name="Murata T."/>
            <person name="Mueller-Roeber B."/>
            <person name="Nelson D.R."/>
            <person name="Obara M."/>
            <person name="Oguri Y."/>
            <person name="Olmstead R.G."/>
            <person name="Onodera N."/>
            <person name="Petersen B.L."/>
            <person name="Pils B."/>
            <person name="Prigge M."/>
            <person name="Rensing S.A."/>
            <person name="Riano-Pachon D.M."/>
            <person name="Roberts A.W."/>
            <person name="Sato Y."/>
            <person name="Scheller H.V."/>
            <person name="Schulz B."/>
            <person name="Schulz C."/>
            <person name="Shakirov E.V."/>
            <person name="Shibagaki N."/>
            <person name="Shinohara N."/>
            <person name="Shippen D.E."/>
            <person name="Soerensen I."/>
            <person name="Sotooka R."/>
            <person name="Sugimoto N."/>
            <person name="Sugita M."/>
            <person name="Sumikawa N."/>
            <person name="Tanurdzic M."/>
            <person name="Theissen G."/>
            <person name="Ulvskov P."/>
            <person name="Wakazuki S."/>
            <person name="Weng J.K."/>
            <person name="Willats W.W."/>
            <person name="Wipf D."/>
            <person name="Wolf P.G."/>
            <person name="Yang L."/>
            <person name="Zimmer A.D."/>
            <person name="Zhu Q."/>
            <person name="Mitros T."/>
            <person name="Hellsten U."/>
            <person name="Loque D."/>
            <person name="Otillar R."/>
            <person name="Salamov A."/>
            <person name="Schmutz J."/>
            <person name="Shapiro H."/>
            <person name="Lindquist E."/>
            <person name="Lucas S."/>
            <person name="Rokhsar D."/>
            <person name="Grigoriev I.V."/>
        </authorList>
    </citation>
    <scope>NUCLEOTIDE SEQUENCE [LARGE SCALE GENOMIC DNA]</scope>
</reference>
<dbReference type="STRING" id="88036.D8QTL9"/>
<dbReference type="AlphaFoldDB" id="D8QTL9"/>
<dbReference type="EMBL" id="GL377566">
    <property type="protein sequence ID" value="EFJ36672.1"/>
    <property type="molecule type" value="Genomic_DNA"/>
</dbReference>
<keyword evidence="2" id="KW-1185">Reference proteome</keyword>
<name>D8QTL9_SELML</name>
<evidence type="ECO:0000313" key="2">
    <source>
        <dbReference type="Proteomes" id="UP000001514"/>
    </source>
</evidence>
<evidence type="ECO:0000313" key="1">
    <source>
        <dbReference type="EMBL" id="EFJ36672.1"/>
    </source>
</evidence>
<dbReference type="KEGG" id="smo:SELMODRAFT_403268"/>
<dbReference type="GO" id="GO:0005635">
    <property type="term" value="C:nuclear envelope"/>
    <property type="evidence" value="ECO:0000318"/>
    <property type="project" value="GO_Central"/>
</dbReference>
<dbReference type="PANTHER" id="PTHR46761">
    <property type="entry name" value="RAN GTPASE-ACTIVATING PROTEIN 1"/>
    <property type="match status" value="1"/>
</dbReference>
<gene>
    <name evidence="1" type="ORF">SELMODRAFT_403268</name>
</gene>
<dbReference type="SUPFAM" id="SSF52047">
    <property type="entry name" value="RNI-like"/>
    <property type="match status" value="1"/>
</dbReference>
<dbReference type="HOGENOM" id="CLU_864349_0_0_1"/>
<dbReference type="PANTHER" id="PTHR46761:SF2">
    <property type="entry name" value="RAN GTPASE-ACTIVATING PROTEIN 1"/>
    <property type="match status" value="1"/>
</dbReference>
<protein>
    <submittedName>
        <fullName evidence="1">Uncharacterized protein</fullName>
    </submittedName>
</protein>
<dbReference type="InterPro" id="IPR032675">
    <property type="entry name" value="LRR_dom_sf"/>
</dbReference>
<dbReference type="Gramene" id="EFJ36672">
    <property type="protein sequence ID" value="EFJ36672"/>
    <property type="gene ID" value="SELMODRAFT_403268"/>
</dbReference>
<dbReference type="InParanoid" id="D8QTL9"/>
<organism evidence="2">
    <name type="scientific">Selaginella moellendorffii</name>
    <name type="common">Spikemoss</name>
    <dbReference type="NCBI Taxonomy" id="88036"/>
    <lineage>
        <taxon>Eukaryota</taxon>
        <taxon>Viridiplantae</taxon>
        <taxon>Streptophyta</taxon>
        <taxon>Embryophyta</taxon>
        <taxon>Tracheophyta</taxon>
        <taxon>Lycopodiopsida</taxon>
        <taxon>Selaginellales</taxon>
        <taxon>Selaginellaceae</taxon>
        <taxon>Selaginella</taxon>
    </lineage>
</organism>
<accession>D8QTL9</accession>
<dbReference type="eggNOG" id="KOG1909">
    <property type="taxonomic scope" value="Eukaryota"/>
</dbReference>
<dbReference type="Proteomes" id="UP000001514">
    <property type="component" value="Unassembled WGS sequence"/>
</dbReference>
<sequence length="322" mass="35976">MGSPLCCMQDRHHTTASSLKLFHFHNNMTGDQGVRSLTRLVEKVVQLENFCFSSTRVGVALALAIAGGSTVKVLDLRDNRFRGGQGHNLHDTAALRMDIVYLLISDSCSSWQATVYERYIGNVRGLGFHPSLQEEDSESMSYLASLLLDNGVMTRDCLLESFTSHTPQEVDDHHLPRLWTPLRRITSTSKARSVVHRIRGLRTSRVVHSRQDSGKVRGLGRGAGHPFHEDCCGSHHAPGMHYNVASDGHVFFDLVGSDDAALDSYGMMFWKMVSFFSLDEFLLDNHSEDKIANLLSNTAVEHPVVKLFTWKISTMLNLHTVP</sequence>
<dbReference type="InterPro" id="IPR045203">
    <property type="entry name" value="RanGAP1/2"/>
</dbReference>
<proteinExistence type="predicted"/>
<dbReference type="GO" id="GO:0005096">
    <property type="term" value="F:GTPase activator activity"/>
    <property type="evidence" value="ECO:0007669"/>
    <property type="project" value="InterPro"/>
</dbReference>